<evidence type="ECO:0000259" key="1">
    <source>
        <dbReference type="Pfam" id="PF00144"/>
    </source>
</evidence>
<sequence>MVNQKLQETVQKNLDSVTSDESTGVAGLVFVAVDCQGNELCAVPSGKKGAAAGRAPMDMDTVFWIASCTKLLATMACMQAVEQGKLKLDDAQFVYQHAPELKNVKVLDEGGRLVDKQHEITLRMLLSHTSGFGYEFFNPRLRDFGRPCGYDVFHADERDVLRMPLVNQPGTVWEYGVGIDWAGIVLERATGVRLNDWIQQHITHPLGLHNINMLPTDDMKKNLAYMHQKWPGQTTSSERDHMYREPIVAETHREKQHIFHSGGAGCFAKPNEYVQVLATLLNDGKSPKTGAQILKPETVEEMWKNQIPDQPNFARQGIGAAKPEATNALPEMYPQEGNPPQGWGLSFFLTIEPGATGRGRNTAWWAGIANLFWWCDREKGVAGMIASQVMPFGDGHVLGQWIHNEAAVYQALQST</sequence>
<evidence type="ECO:0000313" key="2">
    <source>
        <dbReference type="EMBL" id="KAF2483928.1"/>
    </source>
</evidence>
<dbReference type="GeneID" id="54470278"/>
<dbReference type="EMBL" id="MU001634">
    <property type="protein sequence ID" value="KAF2483928.1"/>
    <property type="molecule type" value="Genomic_DNA"/>
</dbReference>
<dbReference type="Pfam" id="PF00144">
    <property type="entry name" value="Beta-lactamase"/>
    <property type="match status" value="1"/>
</dbReference>
<dbReference type="InterPro" id="IPR012338">
    <property type="entry name" value="Beta-lactam/transpept-like"/>
</dbReference>
<keyword evidence="3" id="KW-1185">Reference proteome</keyword>
<reference evidence="2" key="1">
    <citation type="journal article" date="2020" name="Stud. Mycol.">
        <title>101 Dothideomycetes genomes: a test case for predicting lifestyles and emergence of pathogens.</title>
        <authorList>
            <person name="Haridas S."/>
            <person name="Albert R."/>
            <person name="Binder M."/>
            <person name="Bloem J."/>
            <person name="Labutti K."/>
            <person name="Salamov A."/>
            <person name="Andreopoulos B."/>
            <person name="Baker S."/>
            <person name="Barry K."/>
            <person name="Bills G."/>
            <person name="Bluhm B."/>
            <person name="Cannon C."/>
            <person name="Castanera R."/>
            <person name="Culley D."/>
            <person name="Daum C."/>
            <person name="Ezra D."/>
            <person name="Gonzalez J."/>
            <person name="Henrissat B."/>
            <person name="Kuo A."/>
            <person name="Liang C."/>
            <person name="Lipzen A."/>
            <person name="Lutzoni F."/>
            <person name="Magnuson J."/>
            <person name="Mondo S."/>
            <person name="Nolan M."/>
            <person name="Ohm R."/>
            <person name="Pangilinan J."/>
            <person name="Park H.-J."/>
            <person name="Ramirez L."/>
            <person name="Alfaro M."/>
            <person name="Sun H."/>
            <person name="Tritt A."/>
            <person name="Yoshinaga Y."/>
            <person name="Zwiers L.-H."/>
            <person name="Turgeon B."/>
            <person name="Goodwin S."/>
            <person name="Spatafora J."/>
            <person name="Crous P."/>
            <person name="Grigoriev I."/>
        </authorList>
    </citation>
    <scope>NUCLEOTIDE SEQUENCE</scope>
    <source>
        <strain evidence="2">CBS 113389</strain>
    </source>
</reference>
<dbReference type="PANTHER" id="PTHR43283:SF3">
    <property type="entry name" value="BETA-LACTAMASE FAMILY PROTEIN (AFU_ORTHOLOGUE AFUA_5G07500)"/>
    <property type="match status" value="1"/>
</dbReference>
<dbReference type="AlphaFoldDB" id="A0A6A6PUX9"/>
<proteinExistence type="predicted"/>
<dbReference type="OrthoDB" id="428260at2759"/>
<dbReference type="InterPro" id="IPR050789">
    <property type="entry name" value="Diverse_Enzym_Activities"/>
</dbReference>
<dbReference type="RefSeq" id="XP_033590498.1">
    <property type="nucleotide sequence ID" value="XM_033729276.1"/>
</dbReference>
<dbReference type="PANTHER" id="PTHR43283">
    <property type="entry name" value="BETA-LACTAMASE-RELATED"/>
    <property type="match status" value="1"/>
</dbReference>
<name>A0A6A6PUX9_9PEZI</name>
<dbReference type="SUPFAM" id="SSF56601">
    <property type="entry name" value="beta-lactamase/transpeptidase-like"/>
    <property type="match status" value="1"/>
</dbReference>
<accession>A0A6A6PUX9</accession>
<evidence type="ECO:0000313" key="3">
    <source>
        <dbReference type="Proteomes" id="UP000799767"/>
    </source>
</evidence>
<feature type="domain" description="Beta-lactamase-related" evidence="1">
    <location>
        <begin position="36"/>
        <end position="395"/>
    </location>
</feature>
<organism evidence="2 3">
    <name type="scientific">Neohortaea acidophila</name>
    <dbReference type="NCBI Taxonomy" id="245834"/>
    <lineage>
        <taxon>Eukaryota</taxon>
        <taxon>Fungi</taxon>
        <taxon>Dikarya</taxon>
        <taxon>Ascomycota</taxon>
        <taxon>Pezizomycotina</taxon>
        <taxon>Dothideomycetes</taxon>
        <taxon>Dothideomycetidae</taxon>
        <taxon>Mycosphaerellales</taxon>
        <taxon>Teratosphaeriaceae</taxon>
        <taxon>Neohortaea</taxon>
    </lineage>
</organism>
<dbReference type="InterPro" id="IPR001466">
    <property type="entry name" value="Beta-lactam-related"/>
</dbReference>
<gene>
    <name evidence="2" type="ORF">BDY17DRAFT_117772</name>
</gene>
<protein>
    <submittedName>
        <fullName evidence="2">Beta-lactamase/transpeptidase-like protein</fullName>
    </submittedName>
</protein>
<dbReference type="Gene3D" id="3.40.710.10">
    <property type="entry name" value="DD-peptidase/beta-lactamase superfamily"/>
    <property type="match status" value="1"/>
</dbReference>
<dbReference type="Proteomes" id="UP000799767">
    <property type="component" value="Unassembled WGS sequence"/>
</dbReference>